<dbReference type="Proteomes" id="UP001303046">
    <property type="component" value="Unassembled WGS sequence"/>
</dbReference>
<gene>
    <name evidence="2" type="primary">Necator_chrII.g4213</name>
    <name evidence="2" type="ORF">RB195_016421</name>
</gene>
<organism evidence="2 3">
    <name type="scientific">Necator americanus</name>
    <name type="common">Human hookworm</name>
    <dbReference type="NCBI Taxonomy" id="51031"/>
    <lineage>
        <taxon>Eukaryota</taxon>
        <taxon>Metazoa</taxon>
        <taxon>Ecdysozoa</taxon>
        <taxon>Nematoda</taxon>
        <taxon>Chromadorea</taxon>
        <taxon>Rhabditida</taxon>
        <taxon>Rhabditina</taxon>
        <taxon>Rhabditomorpha</taxon>
        <taxon>Strongyloidea</taxon>
        <taxon>Ancylostomatidae</taxon>
        <taxon>Bunostominae</taxon>
        <taxon>Necator</taxon>
    </lineage>
</organism>
<proteinExistence type="predicted"/>
<accession>A0ABR1C3L1</accession>
<dbReference type="EMBL" id="JAVFWL010000002">
    <property type="protein sequence ID" value="KAK6732030.1"/>
    <property type="molecule type" value="Genomic_DNA"/>
</dbReference>
<sequence>MGTGQWRDESSSQRQQHIQRWHQYHQNCPSLVGLLRKRRHALRGPLLLLLGFEGDPAALPKTPLSVTAVIYAAKVEKVAKTARKKRLRLASVHLLHDNVRPI</sequence>
<feature type="compositionally biased region" description="Basic and acidic residues" evidence="1">
    <location>
        <begin position="1"/>
        <end position="11"/>
    </location>
</feature>
<evidence type="ECO:0000313" key="2">
    <source>
        <dbReference type="EMBL" id="KAK6732030.1"/>
    </source>
</evidence>
<keyword evidence="3" id="KW-1185">Reference proteome</keyword>
<feature type="region of interest" description="Disordered" evidence="1">
    <location>
        <begin position="1"/>
        <end position="20"/>
    </location>
</feature>
<evidence type="ECO:0000256" key="1">
    <source>
        <dbReference type="SAM" id="MobiDB-lite"/>
    </source>
</evidence>
<name>A0ABR1C3L1_NECAM</name>
<comment type="caution">
    <text evidence="2">The sequence shown here is derived from an EMBL/GenBank/DDBJ whole genome shotgun (WGS) entry which is preliminary data.</text>
</comment>
<protein>
    <submittedName>
        <fullName evidence="2">Uncharacterized protein</fullName>
    </submittedName>
</protein>
<reference evidence="2 3" key="1">
    <citation type="submission" date="2023-08" db="EMBL/GenBank/DDBJ databases">
        <title>A Necator americanus chromosomal reference genome.</title>
        <authorList>
            <person name="Ilik V."/>
            <person name="Petrzelkova K.J."/>
            <person name="Pardy F."/>
            <person name="Fuh T."/>
            <person name="Niatou-Singa F.S."/>
            <person name="Gouil Q."/>
            <person name="Baker L."/>
            <person name="Ritchie M.E."/>
            <person name="Jex A.R."/>
            <person name="Gazzola D."/>
            <person name="Li H."/>
            <person name="Toshio Fujiwara R."/>
            <person name="Zhan B."/>
            <person name="Aroian R.V."/>
            <person name="Pafco B."/>
            <person name="Schwarz E.M."/>
        </authorList>
    </citation>
    <scope>NUCLEOTIDE SEQUENCE [LARGE SCALE GENOMIC DNA]</scope>
    <source>
        <strain evidence="2 3">Aroian</strain>
        <tissue evidence="2">Whole animal</tissue>
    </source>
</reference>
<evidence type="ECO:0000313" key="3">
    <source>
        <dbReference type="Proteomes" id="UP001303046"/>
    </source>
</evidence>